<dbReference type="Gene3D" id="3.40.50.1820">
    <property type="entry name" value="alpha/beta hydrolase"/>
    <property type="match status" value="1"/>
</dbReference>
<dbReference type="AlphaFoldDB" id="A0A561SQ44"/>
<keyword evidence="1" id="KW-0378">Hydrolase</keyword>
<dbReference type="Pfam" id="PF00561">
    <property type="entry name" value="Abhydrolase_1"/>
    <property type="match status" value="1"/>
</dbReference>
<accession>A0A561SQ44</accession>
<dbReference type="InterPro" id="IPR000073">
    <property type="entry name" value="AB_hydrolase_1"/>
</dbReference>
<gene>
    <name evidence="3" type="ORF">FHX44_112883</name>
</gene>
<dbReference type="OrthoDB" id="2987348at2"/>
<evidence type="ECO:0000313" key="4">
    <source>
        <dbReference type="Proteomes" id="UP000321261"/>
    </source>
</evidence>
<evidence type="ECO:0000259" key="2">
    <source>
        <dbReference type="Pfam" id="PF00561"/>
    </source>
</evidence>
<dbReference type="PRINTS" id="PR00412">
    <property type="entry name" value="EPOXHYDRLASE"/>
</dbReference>
<evidence type="ECO:0000256" key="1">
    <source>
        <dbReference type="ARBA" id="ARBA00022801"/>
    </source>
</evidence>
<dbReference type="GO" id="GO:0016787">
    <property type="term" value="F:hydrolase activity"/>
    <property type="evidence" value="ECO:0007669"/>
    <property type="project" value="UniProtKB-KW"/>
</dbReference>
<name>A0A561SQ44_9PSEU</name>
<proteinExistence type="predicted"/>
<dbReference type="Proteomes" id="UP000321261">
    <property type="component" value="Unassembled WGS sequence"/>
</dbReference>
<dbReference type="RefSeq" id="WP_147256247.1">
    <property type="nucleotide sequence ID" value="NZ_VIWU01000001.1"/>
</dbReference>
<keyword evidence="4" id="KW-1185">Reference proteome</keyword>
<evidence type="ECO:0000313" key="3">
    <source>
        <dbReference type="EMBL" id="TWF76984.1"/>
    </source>
</evidence>
<protein>
    <submittedName>
        <fullName evidence="3">Pimeloyl-ACP methyl ester carboxylesterase</fullName>
    </submittedName>
</protein>
<dbReference type="InterPro" id="IPR029058">
    <property type="entry name" value="AB_hydrolase_fold"/>
</dbReference>
<comment type="caution">
    <text evidence="3">The sequence shown here is derived from an EMBL/GenBank/DDBJ whole genome shotgun (WGS) entry which is preliminary data.</text>
</comment>
<sequence>MRRGPNASSLRLPGPWTHRAVSANGIRLHVAECDGGGPLVVLLHGFPEFWWAWRHQLPALAEGGYRVVAADLRGYGESDKPPRGYDLWTLAGDVAGLIRALGEPRAHVVGHGWGGLIGWTVTALHPRLVLSLTSLAAPHPLAVRSAVVRDPRGQGTATARYAAAFQLPRWPERSLRKDGGARVARILRDWSASEWADLEEAAGHYRRAIQVTGVVHSALEYYRWAARSQLRAEGRRFAAAVARSPTVPVLQVHGALDPCVLVRTALASGRWAGREHRVDVVPGTGHFPHEERPAATTAILEAALRSS</sequence>
<dbReference type="PANTHER" id="PTHR43329">
    <property type="entry name" value="EPOXIDE HYDROLASE"/>
    <property type="match status" value="1"/>
</dbReference>
<organism evidence="3 4">
    <name type="scientific">Pseudonocardia hierapolitana</name>
    <dbReference type="NCBI Taxonomy" id="1128676"/>
    <lineage>
        <taxon>Bacteria</taxon>
        <taxon>Bacillati</taxon>
        <taxon>Actinomycetota</taxon>
        <taxon>Actinomycetes</taxon>
        <taxon>Pseudonocardiales</taxon>
        <taxon>Pseudonocardiaceae</taxon>
        <taxon>Pseudonocardia</taxon>
    </lineage>
</organism>
<dbReference type="EMBL" id="VIWU01000001">
    <property type="protein sequence ID" value="TWF76984.1"/>
    <property type="molecule type" value="Genomic_DNA"/>
</dbReference>
<dbReference type="PRINTS" id="PR00111">
    <property type="entry name" value="ABHYDROLASE"/>
</dbReference>
<dbReference type="InterPro" id="IPR000639">
    <property type="entry name" value="Epox_hydrolase-like"/>
</dbReference>
<reference evidence="3 4" key="1">
    <citation type="submission" date="2019-06" db="EMBL/GenBank/DDBJ databases">
        <title>Sequencing the genomes of 1000 actinobacteria strains.</title>
        <authorList>
            <person name="Klenk H.-P."/>
        </authorList>
    </citation>
    <scope>NUCLEOTIDE SEQUENCE [LARGE SCALE GENOMIC DNA]</scope>
    <source>
        <strain evidence="3 4">DSM 45671</strain>
    </source>
</reference>
<dbReference type="SUPFAM" id="SSF53474">
    <property type="entry name" value="alpha/beta-Hydrolases"/>
    <property type="match status" value="1"/>
</dbReference>
<feature type="domain" description="AB hydrolase-1" evidence="2">
    <location>
        <begin position="38"/>
        <end position="293"/>
    </location>
</feature>